<dbReference type="WBParaSite" id="HPLM_0000143301-mRNA-1">
    <property type="protein sequence ID" value="HPLM_0000143301-mRNA-1"/>
    <property type="gene ID" value="HPLM_0000143301"/>
</dbReference>
<evidence type="ECO:0000313" key="1">
    <source>
        <dbReference type="EMBL" id="VDO09518.1"/>
    </source>
</evidence>
<protein>
    <submittedName>
        <fullName evidence="3">F-box domain-containing protein</fullName>
    </submittedName>
</protein>
<gene>
    <name evidence="1" type="ORF">HPLM_LOCUS1431</name>
</gene>
<dbReference type="AlphaFoldDB" id="A0A0N4VVW3"/>
<sequence length="118" mass="13366">MLMSLPPLFENEEFLSLSQSAGQDLVVRYLVSSIDALSLVSRQRVYLLCSSLRNILQFTSQRGQSLTDLLNSIDGLQNGVCEEDDPPDSDTKLIDDETSFEHLQFTDSQFYYILAYSD</sequence>
<dbReference type="Proteomes" id="UP000268014">
    <property type="component" value="Unassembled WGS sequence"/>
</dbReference>
<keyword evidence="2" id="KW-1185">Reference proteome</keyword>
<reference evidence="3" key="1">
    <citation type="submission" date="2017-02" db="UniProtKB">
        <authorList>
            <consortium name="WormBaseParasite"/>
        </authorList>
    </citation>
    <scope>IDENTIFICATION</scope>
</reference>
<evidence type="ECO:0000313" key="3">
    <source>
        <dbReference type="WBParaSite" id="HPLM_0000143301-mRNA-1"/>
    </source>
</evidence>
<accession>A0A0N4VVW3</accession>
<proteinExistence type="predicted"/>
<dbReference type="OrthoDB" id="5794490at2759"/>
<reference evidence="1 2" key="2">
    <citation type="submission" date="2018-11" db="EMBL/GenBank/DDBJ databases">
        <authorList>
            <consortium name="Pathogen Informatics"/>
        </authorList>
    </citation>
    <scope>NUCLEOTIDE SEQUENCE [LARGE SCALE GENOMIC DNA]</scope>
    <source>
        <strain evidence="1 2">MHpl1</strain>
    </source>
</reference>
<name>A0A0N4VVW3_HAEPC</name>
<evidence type="ECO:0000313" key="2">
    <source>
        <dbReference type="Proteomes" id="UP000268014"/>
    </source>
</evidence>
<dbReference type="EMBL" id="UZAF01001893">
    <property type="protein sequence ID" value="VDO09518.1"/>
    <property type="molecule type" value="Genomic_DNA"/>
</dbReference>
<organism evidence="3">
    <name type="scientific">Haemonchus placei</name>
    <name type="common">Barber's pole worm</name>
    <dbReference type="NCBI Taxonomy" id="6290"/>
    <lineage>
        <taxon>Eukaryota</taxon>
        <taxon>Metazoa</taxon>
        <taxon>Ecdysozoa</taxon>
        <taxon>Nematoda</taxon>
        <taxon>Chromadorea</taxon>
        <taxon>Rhabditida</taxon>
        <taxon>Rhabditina</taxon>
        <taxon>Rhabditomorpha</taxon>
        <taxon>Strongyloidea</taxon>
        <taxon>Trichostrongylidae</taxon>
        <taxon>Haemonchus</taxon>
    </lineage>
</organism>